<comment type="caution">
    <text evidence="2">The sequence shown here is derived from an EMBL/GenBank/DDBJ whole genome shotgun (WGS) entry which is preliminary data.</text>
</comment>
<organism evidence="2 3">
    <name type="scientific">Pseudidiomarina salinarum</name>
    <dbReference type="NCBI Taxonomy" id="435908"/>
    <lineage>
        <taxon>Bacteria</taxon>
        <taxon>Pseudomonadati</taxon>
        <taxon>Pseudomonadota</taxon>
        <taxon>Gammaproteobacteria</taxon>
        <taxon>Alteromonadales</taxon>
        <taxon>Idiomarinaceae</taxon>
        <taxon>Pseudidiomarina</taxon>
    </lineage>
</organism>
<dbReference type="InterPro" id="IPR022742">
    <property type="entry name" value="Hydrolase_4"/>
</dbReference>
<keyword evidence="3" id="KW-1185">Reference proteome</keyword>
<dbReference type="STRING" id="435908.IDSA_02870"/>
<dbReference type="AlphaFoldDB" id="A0A094J0Q1"/>
<dbReference type="PIRSF" id="PIRSF037442">
    <property type="entry name" value="UCP037442_abhydr"/>
    <property type="match status" value="1"/>
</dbReference>
<evidence type="ECO:0000259" key="1">
    <source>
        <dbReference type="Pfam" id="PF12146"/>
    </source>
</evidence>
<accession>A0A094J0Q1</accession>
<dbReference type="Proteomes" id="UP000054363">
    <property type="component" value="Unassembled WGS sequence"/>
</dbReference>
<evidence type="ECO:0000313" key="3">
    <source>
        <dbReference type="Proteomes" id="UP000054363"/>
    </source>
</evidence>
<reference evidence="2 3" key="1">
    <citation type="submission" date="2014-06" db="EMBL/GenBank/DDBJ databases">
        <title>The draft genome sequence of Idiomarina salinarum ISL-52.</title>
        <authorList>
            <person name="Du J."/>
            <person name="Shao Z."/>
        </authorList>
    </citation>
    <scope>NUCLEOTIDE SEQUENCE [LARGE SCALE GENOMIC DNA]</scope>
    <source>
        <strain evidence="2 3">ISL-52</strain>
    </source>
</reference>
<feature type="domain" description="Serine aminopeptidase S33" evidence="1">
    <location>
        <begin position="25"/>
        <end position="153"/>
    </location>
</feature>
<proteinExistence type="predicted"/>
<dbReference type="InterPro" id="IPR017208">
    <property type="entry name" value="UCP037442_abhydr"/>
</dbReference>
<dbReference type="InterPro" id="IPR029058">
    <property type="entry name" value="AB_hydrolase_fold"/>
</dbReference>
<gene>
    <name evidence="2" type="ORF">IDSA_02870</name>
</gene>
<dbReference type="EMBL" id="JPER01000001">
    <property type="protein sequence ID" value="KFZ31649.1"/>
    <property type="molecule type" value="Genomic_DNA"/>
</dbReference>
<dbReference type="Pfam" id="PF12146">
    <property type="entry name" value="Hydrolase_4"/>
    <property type="match status" value="1"/>
</dbReference>
<dbReference type="SUPFAM" id="SSF53474">
    <property type="entry name" value="alpha/beta-Hydrolases"/>
    <property type="match status" value="1"/>
</dbReference>
<protein>
    <recommendedName>
        <fullName evidence="1">Serine aminopeptidase S33 domain-containing protein</fullName>
    </recommendedName>
</protein>
<dbReference type="Gene3D" id="3.40.50.1820">
    <property type="entry name" value="alpha/beta hydrolase"/>
    <property type="match status" value="1"/>
</dbReference>
<dbReference type="eggNOG" id="COG4757">
    <property type="taxonomic scope" value="Bacteria"/>
</dbReference>
<evidence type="ECO:0000313" key="2">
    <source>
        <dbReference type="EMBL" id="KFZ31649.1"/>
    </source>
</evidence>
<name>A0A094J0Q1_9GAMM</name>
<sequence length="283" mass="32004">MVAATPDRQLTLTRFSPENGSAADPNEVIIMAPAMAVPQTYYYRFCSWLASQGFEVYSFDYFGIGASREQPLRQVKTTLTDWAYHDCPAVIDYVYRQHPQARLTWLAHSVGGQIFGLIPNNHHIDRMITVASGTGFWRDNTRQLKPRAWVLWHLIVPWLVPLCGYFPGGRLGIVGDVPGPAMQQWRRWCLHPDYLVGVEGEAARAKFATVSTPITSLSFSDDELLTQRNIHHLHDFYTNAPQQRVLLTPDDFGLSRIGHFGVFSRGCAGIWPKLFGPYLRPGN</sequence>